<feature type="region of interest" description="Disordered" evidence="1">
    <location>
        <begin position="131"/>
        <end position="211"/>
    </location>
</feature>
<dbReference type="SMART" id="SM00368">
    <property type="entry name" value="LRR_RI"/>
    <property type="match status" value="7"/>
</dbReference>
<evidence type="ECO:0000256" key="1">
    <source>
        <dbReference type="SAM" id="MobiDB-lite"/>
    </source>
</evidence>
<gene>
    <name evidence="3" type="ORF">UXM345_LOCUS17219</name>
    <name evidence="2" type="ORF">XDN619_LOCUS4755</name>
</gene>
<dbReference type="InterPro" id="IPR052394">
    <property type="entry name" value="LRR-containing"/>
</dbReference>
<evidence type="ECO:0000313" key="3">
    <source>
        <dbReference type="EMBL" id="CAF4018520.1"/>
    </source>
</evidence>
<feature type="compositionally biased region" description="Basic and acidic residues" evidence="1">
    <location>
        <begin position="137"/>
        <end position="146"/>
    </location>
</feature>
<dbReference type="SUPFAM" id="SSF52047">
    <property type="entry name" value="RNI-like"/>
    <property type="match status" value="1"/>
</dbReference>
<feature type="compositionally biased region" description="Low complexity" evidence="1">
    <location>
        <begin position="175"/>
        <end position="187"/>
    </location>
</feature>
<dbReference type="Gene3D" id="3.80.10.10">
    <property type="entry name" value="Ribonuclease Inhibitor"/>
    <property type="match status" value="3"/>
</dbReference>
<dbReference type="EMBL" id="CAJNRG010001141">
    <property type="protein sequence ID" value="CAF2028066.1"/>
    <property type="molecule type" value="Genomic_DNA"/>
</dbReference>
<dbReference type="AlphaFoldDB" id="A0A816N6R9"/>
<dbReference type="Proteomes" id="UP000663887">
    <property type="component" value="Unassembled WGS sequence"/>
</dbReference>
<feature type="compositionally biased region" description="Acidic residues" evidence="1">
    <location>
        <begin position="156"/>
        <end position="174"/>
    </location>
</feature>
<organism evidence="2 4">
    <name type="scientific">Rotaria magnacalcarata</name>
    <dbReference type="NCBI Taxonomy" id="392030"/>
    <lineage>
        <taxon>Eukaryota</taxon>
        <taxon>Metazoa</taxon>
        <taxon>Spiralia</taxon>
        <taxon>Gnathifera</taxon>
        <taxon>Rotifera</taxon>
        <taxon>Eurotatoria</taxon>
        <taxon>Bdelloidea</taxon>
        <taxon>Philodinida</taxon>
        <taxon>Philodinidae</taxon>
        <taxon>Rotaria</taxon>
    </lineage>
</organism>
<protein>
    <submittedName>
        <fullName evidence="2">Uncharacterized protein</fullName>
    </submittedName>
</protein>
<sequence length="795" mass="89876">MPVKSHQRIQTQTDTGRMRDRANTMTTVTSKKTASTSKRLFISGGAQHIPASGTTRLSSGTTSLTVATNPLKTSNSRGTKIITEVNDTNIDEVLKLSDVSLMPASFLTEIQQDEVYETILEELRKKMPNLVAPKTPSVHEDEEQKRLSPHLLAINDDNDTDNEDDDEDDDDVSIDDGVSSSRSSDNNPRSFHEDYDTDIETDSDGHKDHDPTGRQLYRELCKEASLIPCSYFLAHIQDNEMILRYHQFNTEDIKAITKTLVTNLSIDHLYLDGNFLQEQATKYITQLILTNDSITELSLADNRLGGNEGTKEICRMLTLNRNLKKLNLSGNKFNELDITQLIEAFEQNKILHELDLSHNSFGEACGKVLGAFISSNDSLESIDLSWNNFRGRSAIDLVNGIKENVRLKRCNLAMNGLGPDSGQILADCIKQNSALEELNLIGNRLNTPNAFAIALALSSNDSLEILKLDKNQINSDGVLAIFLCIKANDASSLRVVDFSHTVVTEETVLACEDIVKLKNGQFKYLIGSITPKKLQPNSTSECYVKTNEELLNKLRSTAANKILTHEKSITTNMSDDHTASLEVLRYSVNELQRKQIDIHRHIGQLSSVMSDFEYYMEQVRQICESSNDGNNELCQSLLSHLESVINDTRSVFVTSSNSTNDAQQVRDLVDRLYEENQRIANHIDDLIQQDQFDTQLQNEQGEEDHIQKAIEHIELAFEENTREQEYINKEREHFENNQKTIESFIQTAEQLHEEALGKLREHIKVLREQNQSLKYYNEQIDILTKQLPLTSLLHS</sequence>
<dbReference type="InterPro" id="IPR032675">
    <property type="entry name" value="LRR_dom_sf"/>
</dbReference>
<evidence type="ECO:0000313" key="2">
    <source>
        <dbReference type="EMBL" id="CAF2028066.1"/>
    </source>
</evidence>
<name>A0A816N6R9_9BILA</name>
<comment type="caution">
    <text evidence="2">The sequence shown here is derived from an EMBL/GenBank/DDBJ whole genome shotgun (WGS) entry which is preliminary data.</text>
</comment>
<evidence type="ECO:0000313" key="4">
    <source>
        <dbReference type="Proteomes" id="UP000663887"/>
    </source>
</evidence>
<dbReference type="PANTHER" id="PTHR24114:SF2">
    <property type="entry name" value="F-BOX DOMAIN-CONTAINING PROTEIN-RELATED"/>
    <property type="match status" value="1"/>
</dbReference>
<dbReference type="PANTHER" id="PTHR24114">
    <property type="entry name" value="LEUCINE RICH REPEAT FAMILY PROTEIN"/>
    <property type="match status" value="1"/>
</dbReference>
<dbReference type="Pfam" id="PF13516">
    <property type="entry name" value="LRR_6"/>
    <property type="match status" value="1"/>
</dbReference>
<dbReference type="Proteomes" id="UP000663842">
    <property type="component" value="Unassembled WGS sequence"/>
</dbReference>
<feature type="region of interest" description="Disordered" evidence="1">
    <location>
        <begin position="1"/>
        <end position="31"/>
    </location>
</feature>
<reference evidence="2" key="1">
    <citation type="submission" date="2021-02" db="EMBL/GenBank/DDBJ databases">
        <authorList>
            <person name="Nowell W R."/>
        </authorList>
    </citation>
    <scope>NUCLEOTIDE SEQUENCE</scope>
</reference>
<dbReference type="EMBL" id="CAJOBF010002215">
    <property type="protein sequence ID" value="CAF4018520.1"/>
    <property type="molecule type" value="Genomic_DNA"/>
</dbReference>
<accession>A0A816N6R9</accession>
<dbReference type="Pfam" id="PF00560">
    <property type="entry name" value="LRR_1"/>
    <property type="match status" value="1"/>
</dbReference>
<proteinExistence type="predicted"/>
<dbReference type="InterPro" id="IPR001611">
    <property type="entry name" value="Leu-rich_rpt"/>
</dbReference>